<dbReference type="AlphaFoldDB" id="A0AA35CJF6"/>
<name>A0AA35CJF6_9FIRM</name>
<evidence type="ECO:0000256" key="8">
    <source>
        <dbReference type="ARBA" id="ARBA00040394"/>
    </source>
</evidence>
<dbReference type="InterPro" id="IPR006089">
    <property type="entry name" value="Acyl-CoA_DH_CS"/>
</dbReference>
<comment type="function">
    <text evidence="7">Catalyzes the dehydrogenation at the alpha-beta position of ACP-bound acyl chains. This results in the introduction of a double bond in the lipidic chain, which is further transferred to the epsilon-amino group of lysine residue in the mycobactin core by MbtK.</text>
</comment>
<evidence type="ECO:0000256" key="9">
    <source>
        <dbReference type="ARBA" id="ARBA00042660"/>
    </source>
</evidence>
<dbReference type="InterPro" id="IPR036250">
    <property type="entry name" value="AcylCo_DH-like_C"/>
</dbReference>
<evidence type="ECO:0000256" key="5">
    <source>
        <dbReference type="ARBA" id="ARBA00022827"/>
    </source>
</evidence>
<feature type="domain" description="Acyl-CoA oxidase/dehydrogenase middle" evidence="12">
    <location>
        <begin position="129"/>
        <end position="226"/>
    </location>
</feature>
<evidence type="ECO:0000256" key="4">
    <source>
        <dbReference type="ARBA" id="ARBA00022630"/>
    </source>
</evidence>
<dbReference type="PROSITE" id="PS00073">
    <property type="entry name" value="ACYL_COA_DH_2"/>
    <property type="match status" value="1"/>
</dbReference>
<dbReference type="InterPro" id="IPR013786">
    <property type="entry name" value="AcylCoA_DH/ox_N"/>
</dbReference>
<dbReference type="Gene3D" id="1.20.140.10">
    <property type="entry name" value="Butyryl-CoA Dehydrogenase, subunit A, domain 3"/>
    <property type="match status" value="1"/>
</dbReference>
<feature type="domain" description="Acyl-CoA dehydrogenase/oxidase C-terminal" evidence="11">
    <location>
        <begin position="238"/>
        <end position="386"/>
    </location>
</feature>
<dbReference type="GO" id="GO:0005737">
    <property type="term" value="C:cytoplasm"/>
    <property type="evidence" value="ECO:0007669"/>
    <property type="project" value="TreeGrafter"/>
</dbReference>
<evidence type="ECO:0000256" key="10">
    <source>
        <dbReference type="RuleBase" id="RU362125"/>
    </source>
</evidence>
<keyword evidence="15" id="KW-1185">Reference proteome</keyword>
<evidence type="ECO:0000256" key="3">
    <source>
        <dbReference type="ARBA" id="ARBA00009347"/>
    </source>
</evidence>
<dbReference type="EMBL" id="AP025628">
    <property type="protein sequence ID" value="BDG59574.1"/>
    <property type="molecule type" value="Genomic_DNA"/>
</dbReference>
<dbReference type="Gene3D" id="1.10.540.10">
    <property type="entry name" value="Acyl-CoA dehydrogenase/oxidase, N-terminal domain"/>
    <property type="match status" value="1"/>
</dbReference>
<keyword evidence="6 10" id="KW-0560">Oxidoreductase</keyword>
<evidence type="ECO:0000259" key="11">
    <source>
        <dbReference type="Pfam" id="PF00441"/>
    </source>
</evidence>
<feature type="domain" description="Acyl-CoA dehydrogenase/oxidase N-terminal" evidence="13">
    <location>
        <begin position="15"/>
        <end position="125"/>
    </location>
</feature>
<organism evidence="14 15">
    <name type="scientific">Caldinitratiruptor microaerophilus</name>
    <dbReference type="NCBI Taxonomy" id="671077"/>
    <lineage>
        <taxon>Bacteria</taxon>
        <taxon>Bacillati</taxon>
        <taxon>Bacillota</taxon>
        <taxon>Clostridia</taxon>
        <taxon>Eubacteriales</taxon>
        <taxon>Symbiobacteriaceae</taxon>
        <taxon>Caldinitratiruptor</taxon>
    </lineage>
</organism>
<dbReference type="GO" id="GO:0033539">
    <property type="term" value="P:fatty acid beta-oxidation using acyl-CoA dehydrogenase"/>
    <property type="evidence" value="ECO:0007669"/>
    <property type="project" value="TreeGrafter"/>
</dbReference>
<dbReference type="InterPro" id="IPR006091">
    <property type="entry name" value="Acyl-CoA_Oxase/DH_mid-dom"/>
</dbReference>
<dbReference type="InterPro" id="IPR009100">
    <property type="entry name" value="AcylCoA_DH/oxidase_NM_dom_sf"/>
</dbReference>
<evidence type="ECO:0000256" key="1">
    <source>
        <dbReference type="ARBA" id="ARBA00001974"/>
    </source>
</evidence>
<dbReference type="PANTHER" id="PTHR48083">
    <property type="entry name" value="MEDIUM-CHAIN SPECIFIC ACYL-COA DEHYDROGENASE, MITOCHONDRIAL-RELATED"/>
    <property type="match status" value="1"/>
</dbReference>
<keyword evidence="4 10" id="KW-0285">Flavoprotein</keyword>
<comment type="similarity">
    <text evidence="3 10">Belongs to the acyl-CoA dehydrogenase family.</text>
</comment>
<accession>A0AA35CJF6</accession>
<dbReference type="PANTHER" id="PTHR48083:SF20">
    <property type="entry name" value="LONG-CHAIN SPECIFIC ACYL-COA DEHYDROGENASE, MITOCHONDRIAL"/>
    <property type="match status" value="1"/>
</dbReference>
<keyword evidence="5 10" id="KW-0274">FAD</keyword>
<dbReference type="FunFam" id="1.10.540.10:FF:000009">
    <property type="entry name" value="Probable acyl-CoA dehydrogenase"/>
    <property type="match status" value="1"/>
</dbReference>
<reference evidence="14" key="1">
    <citation type="submission" date="2022-03" db="EMBL/GenBank/DDBJ databases">
        <title>Complete genome sequence of Caldinitratiruptor microaerophilus.</title>
        <authorList>
            <person name="Mukaiyama R."/>
            <person name="Nishiyama T."/>
            <person name="Ueda K."/>
        </authorList>
    </citation>
    <scope>NUCLEOTIDE SEQUENCE</scope>
    <source>
        <strain evidence="14">JCM 16183</strain>
    </source>
</reference>
<dbReference type="RefSeq" id="WP_264843693.1">
    <property type="nucleotide sequence ID" value="NZ_AP025628.1"/>
</dbReference>
<dbReference type="KEGG" id="cmic:caldi_06640"/>
<comment type="pathway">
    <text evidence="2">Siderophore biosynthesis; mycobactin biosynthesis.</text>
</comment>
<dbReference type="Pfam" id="PF02771">
    <property type="entry name" value="Acyl-CoA_dh_N"/>
    <property type="match status" value="1"/>
</dbReference>
<sequence>MPETLETLLQSSLYTDEHRLFRQTFRQFVEREVVPRIPAWEAAGLAPRALWKRMGEQGYLCPWVDPEYGGAGADFLYSAIIDEELARVGANIAVALHSDVVAPYIASYGTPEQKARWLPRCVSGDLLLAIAMTEPDAGSDLQAIRTAARRDGDHYVLNGRKIFITNGISADLVIVVARTDPEARPAHRGLSLIAVEAGTPGFTKVRNLHKLGAHGQDTAELLFEDCRVPVANRIGEENRGFQYLMEKLQQERLVMAILSQAMAERMLEDAVRYAKARVAFGQPVASFQHSQFKIAEMATELALGRAFLDALIAAHMRGEDVVTRVSMAKWWIGEMANRVAYHCLQLHGGYGYMEEYPIARFYRDVRFHTIAGGTTEIMKTIIARRLGL</sequence>
<gene>
    <name evidence="14" type="ORF">caldi_06640</name>
</gene>
<proteinExistence type="inferred from homology"/>
<evidence type="ECO:0000256" key="7">
    <source>
        <dbReference type="ARBA" id="ARBA00037085"/>
    </source>
</evidence>
<dbReference type="InterPro" id="IPR046373">
    <property type="entry name" value="Acyl-CoA_Oxase/DH_mid-dom_sf"/>
</dbReference>
<dbReference type="Pfam" id="PF00441">
    <property type="entry name" value="Acyl-CoA_dh_1"/>
    <property type="match status" value="1"/>
</dbReference>
<dbReference type="Gene3D" id="2.40.110.10">
    <property type="entry name" value="Butyryl-CoA Dehydrogenase, subunit A, domain 2"/>
    <property type="match status" value="1"/>
</dbReference>
<evidence type="ECO:0000259" key="12">
    <source>
        <dbReference type="Pfam" id="PF02770"/>
    </source>
</evidence>
<evidence type="ECO:0000313" key="15">
    <source>
        <dbReference type="Proteomes" id="UP001163687"/>
    </source>
</evidence>
<dbReference type="FunFam" id="1.20.140.10:FF:000001">
    <property type="entry name" value="Acyl-CoA dehydrogenase"/>
    <property type="match status" value="1"/>
</dbReference>
<dbReference type="GO" id="GO:0050660">
    <property type="term" value="F:flavin adenine dinucleotide binding"/>
    <property type="evidence" value="ECO:0007669"/>
    <property type="project" value="InterPro"/>
</dbReference>
<evidence type="ECO:0000259" key="13">
    <source>
        <dbReference type="Pfam" id="PF02771"/>
    </source>
</evidence>
<dbReference type="InterPro" id="IPR037069">
    <property type="entry name" value="AcylCoA_DH/ox_N_sf"/>
</dbReference>
<dbReference type="GO" id="GO:0003995">
    <property type="term" value="F:acyl-CoA dehydrogenase activity"/>
    <property type="evidence" value="ECO:0007669"/>
    <property type="project" value="InterPro"/>
</dbReference>
<evidence type="ECO:0000256" key="6">
    <source>
        <dbReference type="ARBA" id="ARBA00023002"/>
    </source>
</evidence>
<evidence type="ECO:0000313" key="14">
    <source>
        <dbReference type="EMBL" id="BDG59574.1"/>
    </source>
</evidence>
<dbReference type="Proteomes" id="UP001163687">
    <property type="component" value="Chromosome"/>
</dbReference>
<evidence type="ECO:0000256" key="2">
    <source>
        <dbReference type="ARBA" id="ARBA00005102"/>
    </source>
</evidence>
<dbReference type="InterPro" id="IPR009075">
    <property type="entry name" value="AcylCo_DH/oxidase_C"/>
</dbReference>
<comment type="cofactor">
    <cofactor evidence="1 10">
        <name>FAD</name>
        <dbReference type="ChEBI" id="CHEBI:57692"/>
    </cofactor>
</comment>
<dbReference type="PROSITE" id="PS00072">
    <property type="entry name" value="ACYL_COA_DH_1"/>
    <property type="match status" value="1"/>
</dbReference>
<dbReference type="SUPFAM" id="SSF47203">
    <property type="entry name" value="Acyl-CoA dehydrogenase C-terminal domain-like"/>
    <property type="match status" value="1"/>
</dbReference>
<dbReference type="Pfam" id="PF02770">
    <property type="entry name" value="Acyl-CoA_dh_M"/>
    <property type="match status" value="1"/>
</dbReference>
<protein>
    <recommendedName>
        <fullName evidence="8">Acyl-[acyl-carrier-protein] dehydrogenase MbtN</fullName>
    </recommendedName>
    <alternativeName>
        <fullName evidence="9">Mycobactin synthase protein N</fullName>
    </alternativeName>
</protein>
<dbReference type="SUPFAM" id="SSF56645">
    <property type="entry name" value="Acyl-CoA dehydrogenase NM domain-like"/>
    <property type="match status" value="1"/>
</dbReference>
<dbReference type="InterPro" id="IPR050741">
    <property type="entry name" value="Acyl-CoA_dehydrogenase"/>
</dbReference>
<dbReference type="FunFam" id="2.40.110.10:FF:000002">
    <property type="entry name" value="Acyl-CoA dehydrogenase fadE12"/>
    <property type="match status" value="1"/>
</dbReference>